<dbReference type="EMBL" id="JAFLCK010000055">
    <property type="protein sequence ID" value="MBN8662813.1"/>
    <property type="molecule type" value="Genomic_DNA"/>
</dbReference>
<feature type="domain" description="YbaK/aminoacyl-tRNA synthetase-associated" evidence="1">
    <location>
        <begin position="30"/>
        <end position="152"/>
    </location>
</feature>
<dbReference type="Pfam" id="PF04073">
    <property type="entry name" value="tRNA_edit"/>
    <property type="match status" value="1"/>
</dbReference>
<proteinExistence type="predicted"/>
<dbReference type="InterPro" id="IPR007214">
    <property type="entry name" value="YbaK/aa-tRNA-synth-assoc-dom"/>
</dbReference>
<sequence length="165" mass="18023">MTNQITELDNSVAECLQKYGIEHEVLHCEPDLADTAVFCEHYGYQLQHAANAIIVATKAEPVQFACCIVLATTKLDVNKKVRQIMDGKKVSFATPEQTRELTGMLIGGVTPFGLQQIPLYIDSAVMSQPQVIAGGGNRSTKVLLRPNEYLKLPNAQVIDGLAIPK</sequence>
<name>A0A8J7PIQ8_9BACT</name>
<dbReference type="PANTHER" id="PTHR30411">
    <property type="entry name" value="CYTOPLASMIC PROTEIN"/>
    <property type="match status" value="1"/>
</dbReference>
<accession>A0A8J7PIQ8</accession>
<evidence type="ECO:0000259" key="1">
    <source>
        <dbReference type="Pfam" id="PF04073"/>
    </source>
</evidence>
<dbReference type="GO" id="GO:0002161">
    <property type="term" value="F:aminoacyl-tRNA deacylase activity"/>
    <property type="evidence" value="ECO:0007669"/>
    <property type="project" value="InterPro"/>
</dbReference>
<dbReference type="PANTHER" id="PTHR30411:SF1">
    <property type="entry name" value="CYTOPLASMIC PROTEIN"/>
    <property type="match status" value="1"/>
</dbReference>
<evidence type="ECO:0000313" key="3">
    <source>
        <dbReference type="Proteomes" id="UP000664277"/>
    </source>
</evidence>
<dbReference type="Proteomes" id="UP000664277">
    <property type="component" value="Unassembled WGS sequence"/>
</dbReference>
<evidence type="ECO:0000313" key="2">
    <source>
        <dbReference type="EMBL" id="MBN8662813.1"/>
    </source>
</evidence>
<comment type="caution">
    <text evidence="2">The sequence shown here is derived from an EMBL/GenBank/DDBJ whole genome shotgun (WGS) entry which is preliminary data.</text>
</comment>
<gene>
    <name evidence="2" type="ORF">J0M35_20765</name>
</gene>
<dbReference type="SUPFAM" id="SSF55826">
    <property type="entry name" value="YbaK/ProRS associated domain"/>
    <property type="match status" value="1"/>
</dbReference>
<dbReference type="InterPro" id="IPR036754">
    <property type="entry name" value="YbaK/aa-tRNA-synt-asso_dom_sf"/>
</dbReference>
<reference evidence="2" key="1">
    <citation type="submission" date="2021-02" db="EMBL/GenBank/DDBJ databases">
        <title>Genome-Resolved Metagenomics of a Microbial Community Performing Photosynthetic Biological Nutrient Removal.</title>
        <authorList>
            <person name="Mcdaniel E.A."/>
        </authorList>
    </citation>
    <scope>NUCLEOTIDE SEQUENCE</scope>
    <source>
        <strain evidence="2">UWPOB_OBS1</strain>
    </source>
</reference>
<protein>
    <recommendedName>
        <fullName evidence="1">YbaK/aminoacyl-tRNA synthetase-associated domain-containing protein</fullName>
    </recommendedName>
</protein>
<dbReference type="Gene3D" id="3.90.960.10">
    <property type="entry name" value="YbaK/aminoacyl-tRNA synthetase-associated domain"/>
    <property type="match status" value="1"/>
</dbReference>
<dbReference type="AlphaFoldDB" id="A0A8J7PIQ8"/>
<organism evidence="2 3">
    <name type="scientific">Candidatus Obscuribacter phosphatis</name>
    <dbReference type="NCBI Taxonomy" id="1906157"/>
    <lineage>
        <taxon>Bacteria</taxon>
        <taxon>Bacillati</taxon>
        <taxon>Candidatus Melainabacteria</taxon>
        <taxon>Candidatus Obscuribacterales</taxon>
        <taxon>Candidatus Obscuribacteraceae</taxon>
        <taxon>Candidatus Obscuribacter</taxon>
    </lineage>
</organism>